<gene>
    <name evidence="2" type="ORF">F2P58_12375</name>
</gene>
<keyword evidence="1" id="KW-0472">Membrane</keyword>
<dbReference type="Gene3D" id="3.30.700.10">
    <property type="entry name" value="Glycoprotein, Type 4 Pilin"/>
    <property type="match status" value="1"/>
</dbReference>
<reference evidence="2 3" key="1">
    <citation type="submission" date="2019-09" db="EMBL/GenBank/DDBJ databases">
        <title>Whole genome sequence of Vibrio fortis.</title>
        <authorList>
            <person name="Das S.K."/>
        </authorList>
    </citation>
    <scope>NUCLEOTIDE SEQUENCE [LARGE SCALE GENOMIC DNA]</scope>
    <source>
        <strain evidence="2 3">AN60</strain>
    </source>
</reference>
<dbReference type="Pfam" id="PF07963">
    <property type="entry name" value="N_methyl"/>
    <property type="match status" value="1"/>
</dbReference>
<name>A0A5N3R1T0_9VIBR</name>
<accession>A0A5N3R1T0</accession>
<keyword evidence="1" id="KW-0812">Transmembrane</keyword>
<comment type="caution">
    <text evidence="2">The sequence shown here is derived from an EMBL/GenBank/DDBJ whole genome shotgun (WGS) entry which is preliminary data.</text>
</comment>
<dbReference type="Proteomes" id="UP000326789">
    <property type="component" value="Unassembled WGS sequence"/>
</dbReference>
<evidence type="ECO:0000313" key="3">
    <source>
        <dbReference type="Proteomes" id="UP000326789"/>
    </source>
</evidence>
<dbReference type="SUPFAM" id="SSF54523">
    <property type="entry name" value="Pili subunits"/>
    <property type="match status" value="1"/>
</dbReference>
<dbReference type="RefSeq" id="WP_150870051.1">
    <property type="nucleotide sequence ID" value="NZ_VWSE01000006.1"/>
</dbReference>
<evidence type="ECO:0000256" key="1">
    <source>
        <dbReference type="SAM" id="Phobius"/>
    </source>
</evidence>
<evidence type="ECO:0000313" key="2">
    <source>
        <dbReference type="EMBL" id="KAB0288240.1"/>
    </source>
</evidence>
<dbReference type="EMBL" id="VWSE01000006">
    <property type="protein sequence ID" value="KAB0288240.1"/>
    <property type="molecule type" value="Genomic_DNA"/>
</dbReference>
<protein>
    <submittedName>
        <fullName evidence="2">Prepilin-type cleavage/methylation domain-containing protein</fullName>
    </submittedName>
</protein>
<keyword evidence="1" id="KW-1133">Transmembrane helix</keyword>
<feature type="transmembrane region" description="Helical" evidence="1">
    <location>
        <begin position="12"/>
        <end position="34"/>
    </location>
</feature>
<dbReference type="InterPro" id="IPR045584">
    <property type="entry name" value="Pilin-like"/>
</dbReference>
<proteinExistence type="predicted"/>
<dbReference type="AlphaFoldDB" id="A0A5N3R1T0"/>
<organism evidence="2 3">
    <name type="scientific">Vibrio fortis</name>
    <dbReference type="NCBI Taxonomy" id="212667"/>
    <lineage>
        <taxon>Bacteria</taxon>
        <taxon>Pseudomonadati</taxon>
        <taxon>Pseudomonadota</taxon>
        <taxon>Gammaproteobacteria</taxon>
        <taxon>Vibrionales</taxon>
        <taxon>Vibrionaceae</taxon>
        <taxon>Vibrio</taxon>
    </lineage>
</organism>
<dbReference type="InterPro" id="IPR012902">
    <property type="entry name" value="N_methyl_site"/>
</dbReference>
<sequence>MKNNTLNKGFTLSELIIIIVIIGAIAVVAAPRFLSIADDAREATGRALFDNFRSGAEIYQGACLARGGDVAELQGQNTSDFNIDGVYSNFSGSCYPVKDKDPNSTRRDIRNANGCYALFQEMVSSDHFEDIEFNGNGWTNNESFNAAALQTALSNDFQIYIHQRREYFSYCHYYNIEGDLSNAPFLLYNAVDGTMITGTQDISNGVTWQNELQRYPTATLPPYDK</sequence>